<keyword evidence="5" id="KW-1185">Reference proteome</keyword>
<dbReference type="PROSITE" id="PS50297">
    <property type="entry name" value="ANK_REP_REGION"/>
    <property type="match status" value="4"/>
</dbReference>
<evidence type="ECO:0000256" key="1">
    <source>
        <dbReference type="ARBA" id="ARBA00022737"/>
    </source>
</evidence>
<dbReference type="Gene3D" id="1.25.40.20">
    <property type="entry name" value="Ankyrin repeat-containing domain"/>
    <property type="match status" value="3"/>
</dbReference>
<evidence type="ECO:0000313" key="4">
    <source>
        <dbReference type="EMBL" id="KAL2857230.1"/>
    </source>
</evidence>
<keyword evidence="1" id="KW-0677">Repeat</keyword>
<name>A0ABR4KY63_9EURO</name>
<dbReference type="Proteomes" id="UP001610446">
    <property type="component" value="Unassembled WGS sequence"/>
</dbReference>
<dbReference type="SUPFAM" id="SSF48403">
    <property type="entry name" value="Ankyrin repeat"/>
    <property type="match status" value="1"/>
</dbReference>
<protein>
    <submittedName>
        <fullName evidence="4">Ankyrin repeat-containing domain protein</fullName>
    </submittedName>
</protein>
<dbReference type="InterPro" id="IPR036770">
    <property type="entry name" value="Ankyrin_rpt-contain_sf"/>
</dbReference>
<evidence type="ECO:0000313" key="5">
    <source>
        <dbReference type="Proteomes" id="UP001610446"/>
    </source>
</evidence>
<reference evidence="4 5" key="1">
    <citation type="submission" date="2024-07" db="EMBL/GenBank/DDBJ databases">
        <title>Section-level genome sequencing and comparative genomics of Aspergillus sections Usti and Cavernicolus.</title>
        <authorList>
            <consortium name="Lawrence Berkeley National Laboratory"/>
            <person name="Nybo J.L."/>
            <person name="Vesth T.C."/>
            <person name="Theobald S."/>
            <person name="Frisvad J.C."/>
            <person name="Larsen T.O."/>
            <person name="Kjaerboelling I."/>
            <person name="Rothschild-Mancinelli K."/>
            <person name="Lyhne E.K."/>
            <person name="Kogle M.E."/>
            <person name="Barry K."/>
            <person name="Clum A."/>
            <person name="Na H."/>
            <person name="Ledsgaard L."/>
            <person name="Lin J."/>
            <person name="Lipzen A."/>
            <person name="Kuo A."/>
            <person name="Riley R."/>
            <person name="Mondo S."/>
            <person name="Labutti K."/>
            <person name="Haridas S."/>
            <person name="Pangalinan J."/>
            <person name="Salamov A.A."/>
            <person name="Simmons B.A."/>
            <person name="Magnuson J.K."/>
            <person name="Chen J."/>
            <person name="Drula E."/>
            <person name="Henrissat B."/>
            <person name="Wiebenga A."/>
            <person name="Lubbers R.J."/>
            <person name="Gomes A.C."/>
            <person name="Makela M.R."/>
            <person name="Stajich J."/>
            <person name="Grigoriev I.V."/>
            <person name="Mortensen U.H."/>
            <person name="De Vries R.P."/>
            <person name="Baker S.E."/>
            <person name="Andersen M.R."/>
        </authorList>
    </citation>
    <scope>NUCLEOTIDE SEQUENCE [LARGE SCALE GENOMIC DNA]</scope>
    <source>
        <strain evidence="4 5">CBS 123904</strain>
    </source>
</reference>
<dbReference type="InterPro" id="IPR002110">
    <property type="entry name" value="Ankyrin_rpt"/>
</dbReference>
<evidence type="ECO:0000256" key="3">
    <source>
        <dbReference type="PROSITE-ProRule" id="PRU00023"/>
    </source>
</evidence>
<dbReference type="PANTHER" id="PTHR24173">
    <property type="entry name" value="ANKYRIN REPEAT CONTAINING"/>
    <property type="match status" value="1"/>
</dbReference>
<proteinExistence type="predicted"/>
<comment type="caution">
    <text evidence="4">The sequence shown here is derived from an EMBL/GenBank/DDBJ whole genome shotgun (WGS) entry which is preliminary data.</text>
</comment>
<accession>A0ABR4KY63</accession>
<dbReference type="PANTHER" id="PTHR24173:SF74">
    <property type="entry name" value="ANKYRIN REPEAT DOMAIN-CONTAINING PROTEIN 16"/>
    <property type="match status" value="1"/>
</dbReference>
<keyword evidence="2 3" id="KW-0040">ANK repeat</keyword>
<feature type="repeat" description="ANK" evidence="3">
    <location>
        <begin position="217"/>
        <end position="243"/>
    </location>
</feature>
<dbReference type="EMBL" id="JBFXLU010000004">
    <property type="protein sequence ID" value="KAL2857230.1"/>
    <property type="molecule type" value="Genomic_DNA"/>
</dbReference>
<organism evidence="4 5">
    <name type="scientific">Aspergillus pseudoustus</name>
    <dbReference type="NCBI Taxonomy" id="1810923"/>
    <lineage>
        <taxon>Eukaryota</taxon>
        <taxon>Fungi</taxon>
        <taxon>Dikarya</taxon>
        <taxon>Ascomycota</taxon>
        <taxon>Pezizomycotina</taxon>
        <taxon>Eurotiomycetes</taxon>
        <taxon>Eurotiomycetidae</taxon>
        <taxon>Eurotiales</taxon>
        <taxon>Aspergillaceae</taxon>
        <taxon>Aspergillus</taxon>
        <taxon>Aspergillus subgen. Nidulantes</taxon>
    </lineage>
</organism>
<dbReference type="PROSITE" id="PS50088">
    <property type="entry name" value="ANK_REPEAT"/>
    <property type="match status" value="4"/>
</dbReference>
<dbReference type="Pfam" id="PF12796">
    <property type="entry name" value="Ank_2"/>
    <property type="match status" value="4"/>
</dbReference>
<feature type="repeat" description="ANK" evidence="3">
    <location>
        <begin position="251"/>
        <end position="283"/>
    </location>
</feature>
<evidence type="ECO:0000256" key="2">
    <source>
        <dbReference type="ARBA" id="ARBA00023043"/>
    </source>
</evidence>
<dbReference type="SMART" id="SM00248">
    <property type="entry name" value="ANK"/>
    <property type="match status" value="10"/>
</dbReference>
<gene>
    <name evidence="4" type="ORF">BJY01DRAFT_231003</name>
</gene>
<sequence>MTTLYPIFPAEIIYDVLGRVLPTWRWGSRWKERDELKIARDDLAWFLSLRLVNKFFDDFVMTQFHAAIREGQIDWEMPIRYGSPTASTMAMGRTLLLRLVQRTEESAYVTKMIKLGTAGACAWFASRRNGKDAEDMLNTYSGALMTIYTAFLGKDLLFALLGDPTVHRQDIFDLRDVGEEDWKSAALMAAAYFGFIDDMQDLISLGVDVNHQSVEKRIYSPLVAAALNGQEEAVRFLIDRGADPHVVVLGNGGNAIQFAALGGHASLVRFLVDLGVDFDLSDHERETALYWAAGAGHAHVVRILVAKGAETGHLGRWDCTPLICASAKGYDDVVRELLKSKDVDVSVRIGEPDEFEQTALDVAAMMGRKQIVETLLSHPNVRGHGVMALRHTLIRGLVTDVERILEADPKILDRYREEYYETALHTAAEAGTTEMVRFLLDRDDFAIIDDQDVNGDTALDRAIETGNFETVRAILHAAELNEHIRSNSGNTHMFYSLTFAVNTKPLAPGIFEALLGHSFIRADYPNSVGETPLATATAQGRLDWVNLLLARTDVDKSTVDRAGNTILHHAVRSGNKELVARLLEALDIDTLRKRNREGETAVKGPLYAIQLLALVLHSPDCVRELHGLKGSQSIRPDLLGQSHWSRPSIIYNTISTSRIAVASQPVC</sequence>
<feature type="repeat" description="ANK" evidence="3">
    <location>
        <begin position="284"/>
        <end position="316"/>
    </location>
</feature>
<feature type="repeat" description="ANK" evidence="3">
    <location>
        <begin position="562"/>
        <end position="584"/>
    </location>
</feature>